<gene>
    <name evidence="2" type="ORF">DPM12_17405</name>
</gene>
<dbReference type="Gene3D" id="3.40.630.30">
    <property type="match status" value="1"/>
</dbReference>
<evidence type="ECO:0000259" key="1">
    <source>
        <dbReference type="PROSITE" id="PS51729"/>
    </source>
</evidence>
<proteinExistence type="predicted"/>
<sequence length="100" mass="11271">MTSGDDIIRDNPRESRYDMIRDGERLGEIRYRTEPGLIVLTHTEVMHSATGQGIGSRLVSGVLADIRSRGLHVVPECTFVADYMRRHPEQRDVLAPDATH</sequence>
<name>A0A329QHG7_9ACTN</name>
<comment type="caution">
    <text evidence="2">The sequence shown here is derived from an EMBL/GenBank/DDBJ whole genome shotgun (WGS) entry which is preliminary data.</text>
</comment>
<feature type="domain" description="N-acetyltransferase" evidence="1">
    <location>
        <begin position="9"/>
        <end position="95"/>
    </location>
</feature>
<organism evidence="2 3">
    <name type="scientific">Phytoactinopolyspora halophila</name>
    <dbReference type="NCBI Taxonomy" id="1981511"/>
    <lineage>
        <taxon>Bacteria</taxon>
        <taxon>Bacillati</taxon>
        <taxon>Actinomycetota</taxon>
        <taxon>Actinomycetes</taxon>
        <taxon>Jiangellales</taxon>
        <taxon>Jiangellaceae</taxon>
        <taxon>Phytoactinopolyspora</taxon>
    </lineage>
</organism>
<dbReference type="OrthoDB" id="5405911at2"/>
<dbReference type="PANTHER" id="PTHR31435:SF10">
    <property type="entry name" value="BSR4717 PROTEIN"/>
    <property type="match status" value="1"/>
</dbReference>
<dbReference type="PANTHER" id="PTHR31435">
    <property type="entry name" value="PROTEIN NATD1"/>
    <property type="match status" value="1"/>
</dbReference>
<evidence type="ECO:0000313" key="3">
    <source>
        <dbReference type="Proteomes" id="UP000250462"/>
    </source>
</evidence>
<dbReference type="PROSITE" id="PS51729">
    <property type="entry name" value="GNAT_YJDJ"/>
    <property type="match status" value="1"/>
</dbReference>
<dbReference type="InterPro" id="IPR031165">
    <property type="entry name" value="GNAT_YJDJ"/>
</dbReference>
<keyword evidence="3" id="KW-1185">Reference proteome</keyword>
<reference evidence="2 3" key="1">
    <citation type="submission" date="2018-06" db="EMBL/GenBank/DDBJ databases">
        <title>Phytoactinopolyspora halophila sp. nov., a novel halophilic actinomycete isolated from a saline soil in China.</title>
        <authorList>
            <person name="Tang S.-K."/>
        </authorList>
    </citation>
    <scope>NUCLEOTIDE SEQUENCE [LARGE SCALE GENOMIC DNA]</scope>
    <source>
        <strain evidence="2 3">YIM 96934</strain>
    </source>
</reference>
<dbReference type="EMBL" id="QMIG01000022">
    <property type="protein sequence ID" value="RAW11179.1"/>
    <property type="molecule type" value="Genomic_DNA"/>
</dbReference>
<dbReference type="InterPro" id="IPR016181">
    <property type="entry name" value="Acyl_CoA_acyltransferase"/>
</dbReference>
<dbReference type="InterPro" id="IPR045057">
    <property type="entry name" value="Gcn5-rel_NAT"/>
</dbReference>
<keyword evidence="2" id="KW-0808">Transferase</keyword>
<dbReference type="Pfam" id="PF14542">
    <property type="entry name" value="Acetyltransf_CG"/>
    <property type="match status" value="1"/>
</dbReference>
<evidence type="ECO:0000313" key="2">
    <source>
        <dbReference type="EMBL" id="RAW11179.1"/>
    </source>
</evidence>
<dbReference type="GO" id="GO:0016740">
    <property type="term" value="F:transferase activity"/>
    <property type="evidence" value="ECO:0007669"/>
    <property type="project" value="UniProtKB-KW"/>
</dbReference>
<dbReference type="Proteomes" id="UP000250462">
    <property type="component" value="Unassembled WGS sequence"/>
</dbReference>
<dbReference type="RefSeq" id="WP_112259687.1">
    <property type="nucleotide sequence ID" value="NZ_QMIG01000022.1"/>
</dbReference>
<dbReference type="AlphaFoldDB" id="A0A329QHG7"/>
<dbReference type="SUPFAM" id="SSF55729">
    <property type="entry name" value="Acyl-CoA N-acyltransferases (Nat)"/>
    <property type="match status" value="1"/>
</dbReference>
<accession>A0A329QHG7</accession>
<protein>
    <submittedName>
        <fullName evidence="2">GNAT family N-acetyltransferase</fullName>
    </submittedName>
</protein>